<evidence type="ECO:0000256" key="2">
    <source>
        <dbReference type="SAM" id="Phobius"/>
    </source>
</evidence>
<dbReference type="AlphaFoldDB" id="A0A0G4IER9"/>
<evidence type="ECO:0000259" key="3">
    <source>
        <dbReference type="Pfam" id="PF01764"/>
    </source>
</evidence>
<dbReference type="EMBL" id="CDMZ01005905">
    <property type="protein sequence ID" value="CEM55736.1"/>
    <property type="molecule type" value="Genomic_DNA"/>
</dbReference>
<keyword evidence="2" id="KW-0812">Transmembrane</keyword>
<dbReference type="Pfam" id="PF01764">
    <property type="entry name" value="Lipase_3"/>
    <property type="match status" value="1"/>
</dbReference>
<reference evidence="4" key="1">
    <citation type="submission" date="2014-11" db="EMBL/GenBank/DDBJ databases">
        <authorList>
            <person name="Otto D Thomas"/>
            <person name="Naeem Raeece"/>
        </authorList>
    </citation>
    <scope>NUCLEOTIDE SEQUENCE</scope>
</reference>
<sequence length="565" mass="62554">MNLTISRPDDSSFRGGGRSARERDEENPPSPSPGSSSPGSPRGKPNASTSSARQKKEHGEQSAPHMQRASARMSRTGPSALSSSRAHPGEGVPLPNYYDYKLNETEEEELQRALRVVDERKAGMFKGNRMVELKLDTAFRDHLDLMTVEEGIPALEKNKMSALATETVQSEVWASSLKRTKKNQSKGGKKGGKKKKKKKEKETGFTIGNPKRRGTEDFISRTGEPVLTALEMSAVGLAVLEAIFLFLVWGEVKDPEARFYNKFEAYLVLTNYLDEAVLALAALAALVLFVFVFVSLTLFQDQFHIPMLVFRCCAVSLPSVGICMTLVVWGSRERYFSLCTSVLSMLCVSILGFVFWWDLKVREKEKVSSYLFWSGCGVAGAAFVWVLLAAAGNENVLVTECPYSNNTAMPIFFPDLNEWHCAEWGQTSYAKRYGQGTGKLELKSWEASPSFSSAVGPWQAFTVQLSYDLGGISSSLSTDEANSSERTGGFWEGRQDDLHRERRSKGHGVHAGHSLGGALATLAMFDAMWNDFELHSGYLYASPRVGNFRFVEEFNRLALKNAVRG</sequence>
<keyword evidence="2" id="KW-0472">Membrane</keyword>
<gene>
    <name evidence="4" type="ORF">Cvel_13794</name>
</gene>
<name>A0A0G4IER9_9ALVE</name>
<feature type="transmembrane region" description="Helical" evidence="2">
    <location>
        <begin position="276"/>
        <end position="296"/>
    </location>
</feature>
<dbReference type="SUPFAM" id="SSF53474">
    <property type="entry name" value="alpha/beta-Hydrolases"/>
    <property type="match status" value="1"/>
</dbReference>
<feature type="transmembrane region" description="Helical" evidence="2">
    <location>
        <begin position="226"/>
        <end position="249"/>
    </location>
</feature>
<protein>
    <recommendedName>
        <fullName evidence="3">Fungal lipase-type domain-containing protein</fullName>
    </recommendedName>
</protein>
<feature type="region of interest" description="Disordered" evidence="1">
    <location>
        <begin position="174"/>
        <end position="207"/>
    </location>
</feature>
<feature type="transmembrane region" description="Helical" evidence="2">
    <location>
        <begin position="308"/>
        <end position="329"/>
    </location>
</feature>
<feature type="transmembrane region" description="Helical" evidence="2">
    <location>
        <begin position="370"/>
        <end position="391"/>
    </location>
</feature>
<dbReference type="VEuPathDB" id="CryptoDB:Cvel_13794"/>
<keyword evidence="2" id="KW-1133">Transmembrane helix</keyword>
<feature type="compositionally biased region" description="Basic residues" evidence="1">
    <location>
        <begin position="178"/>
        <end position="199"/>
    </location>
</feature>
<feature type="region of interest" description="Disordered" evidence="1">
    <location>
        <begin position="1"/>
        <end position="97"/>
    </location>
</feature>
<dbReference type="InterPro" id="IPR029058">
    <property type="entry name" value="AB_hydrolase_fold"/>
</dbReference>
<evidence type="ECO:0000256" key="1">
    <source>
        <dbReference type="SAM" id="MobiDB-lite"/>
    </source>
</evidence>
<organism evidence="4">
    <name type="scientific">Chromera velia CCMP2878</name>
    <dbReference type="NCBI Taxonomy" id="1169474"/>
    <lineage>
        <taxon>Eukaryota</taxon>
        <taxon>Sar</taxon>
        <taxon>Alveolata</taxon>
        <taxon>Colpodellida</taxon>
        <taxon>Chromeraceae</taxon>
        <taxon>Chromera</taxon>
    </lineage>
</organism>
<dbReference type="Gene3D" id="3.40.50.1820">
    <property type="entry name" value="alpha/beta hydrolase"/>
    <property type="match status" value="1"/>
</dbReference>
<dbReference type="GO" id="GO:0006629">
    <property type="term" value="P:lipid metabolic process"/>
    <property type="evidence" value="ECO:0007669"/>
    <property type="project" value="InterPro"/>
</dbReference>
<feature type="transmembrane region" description="Helical" evidence="2">
    <location>
        <begin position="335"/>
        <end position="358"/>
    </location>
</feature>
<proteinExistence type="predicted"/>
<feature type="compositionally biased region" description="Polar residues" evidence="1">
    <location>
        <begin position="76"/>
        <end position="85"/>
    </location>
</feature>
<feature type="domain" description="Fungal lipase-type" evidence="3">
    <location>
        <begin position="511"/>
        <end position="557"/>
    </location>
</feature>
<dbReference type="InterPro" id="IPR002921">
    <property type="entry name" value="Fungal_lipase-type"/>
</dbReference>
<accession>A0A0G4IER9</accession>
<evidence type="ECO:0000313" key="4">
    <source>
        <dbReference type="EMBL" id="CEM55736.1"/>
    </source>
</evidence>